<dbReference type="AlphaFoldDB" id="A0A2S7KBF7"/>
<evidence type="ECO:0000313" key="3">
    <source>
        <dbReference type="Proteomes" id="UP000238314"/>
    </source>
</evidence>
<dbReference type="EMBL" id="MUGO01000028">
    <property type="protein sequence ID" value="PQA90020.1"/>
    <property type="molecule type" value="Genomic_DNA"/>
</dbReference>
<keyword evidence="1" id="KW-0812">Transmembrane</keyword>
<keyword evidence="3" id="KW-1185">Reference proteome</keyword>
<organism evidence="2 3">
    <name type="scientific">Chryseobacterium piscicola</name>
    <dbReference type="NCBI Taxonomy" id="551459"/>
    <lineage>
        <taxon>Bacteria</taxon>
        <taxon>Pseudomonadati</taxon>
        <taxon>Bacteroidota</taxon>
        <taxon>Flavobacteriia</taxon>
        <taxon>Flavobacteriales</taxon>
        <taxon>Weeksellaceae</taxon>
        <taxon>Chryseobacterium group</taxon>
        <taxon>Chryseobacterium</taxon>
    </lineage>
</organism>
<reference evidence="2 3" key="1">
    <citation type="submission" date="2016-11" db="EMBL/GenBank/DDBJ databases">
        <title>Whole genomes of Flavobacteriaceae.</title>
        <authorList>
            <person name="Stine C."/>
            <person name="Li C."/>
            <person name="Tadesse D."/>
        </authorList>
    </citation>
    <scope>NUCLEOTIDE SEQUENCE [LARGE SCALE GENOMIC DNA]</scope>
    <source>
        <strain evidence="2 3">DSM 21068</strain>
    </source>
</reference>
<protein>
    <submittedName>
        <fullName evidence="2">Uncharacterized protein</fullName>
    </submittedName>
</protein>
<sequence length="65" mass="7551">MLPNATKKSSSSKNCFVYQNSKNDNSIRLPSGEEKPPKVPFNGLYLKVLFYFFFIFFFFFGFGDC</sequence>
<gene>
    <name evidence="2" type="ORF">B0A70_15225</name>
</gene>
<keyword evidence="1" id="KW-0472">Membrane</keyword>
<evidence type="ECO:0000313" key="2">
    <source>
        <dbReference type="EMBL" id="PQA90020.1"/>
    </source>
</evidence>
<name>A0A2S7KBF7_9FLAO</name>
<evidence type="ECO:0000256" key="1">
    <source>
        <dbReference type="SAM" id="Phobius"/>
    </source>
</evidence>
<keyword evidence="1" id="KW-1133">Transmembrane helix</keyword>
<proteinExistence type="predicted"/>
<feature type="transmembrane region" description="Helical" evidence="1">
    <location>
        <begin position="44"/>
        <end position="62"/>
    </location>
</feature>
<dbReference type="Proteomes" id="UP000238314">
    <property type="component" value="Unassembled WGS sequence"/>
</dbReference>
<accession>A0A2S7KBF7</accession>
<comment type="caution">
    <text evidence="2">The sequence shown here is derived from an EMBL/GenBank/DDBJ whole genome shotgun (WGS) entry which is preliminary data.</text>
</comment>